<dbReference type="CDD" id="cd12831">
    <property type="entry name" value="TmCorA-like_u2"/>
    <property type="match status" value="1"/>
</dbReference>
<evidence type="ECO:0000313" key="9">
    <source>
        <dbReference type="EMBL" id="MBW7455026.1"/>
    </source>
</evidence>
<evidence type="ECO:0000313" key="10">
    <source>
        <dbReference type="Proteomes" id="UP001519887"/>
    </source>
</evidence>
<keyword evidence="10" id="KW-1185">Reference proteome</keyword>
<feature type="transmembrane region" description="Helical" evidence="8">
    <location>
        <begin position="289"/>
        <end position="309"/>
    </location>
</feature>
<dbReference type="Gene3D" id="3.30.460.20">
    <property type="entry name" value="CorA soluble domain-like"/>
    <property type="match status" value="1"/>
</dbReference>
<dbReference type="PANTHER" id="PTHR46494:SF1">
    <property type="entry name" value="CORA FAMILY METAL ION TRANSPORTER (EUROFUNG)"/>
    <property type="match status" value="1"/>
</dbReference>
<evidence type="ECO:0000256" key="6">
    <source>
        <dbReference type="ARBA" id="ARBA00022989"/>
    </source>
</evidence>
<keyword evidence="6 8" id="KW-1133">Transmembrane helix</keyword>
<evidence type="ECO:0000256" key="3">
    <source>
        <dbReference type="ARBA" id="ARBA00022448"/>
    </source>
</evidence>
<dbReference type="InterPro" id="IPR045861">
    <property type="entry name" value="CorA_cytoplasmic_dom"/>
</dbReference>
<dbReference type="InterPro" id="IPR045863">
    <property type="entry name" value="CorA_TM1_TM2"/>
</dbReference>
<sequence>MIRTLVITKDKQLIEHTPLLEIDREQAKWIWVDFCKPTEEEVELLDSYFHFHPLAIEDCLMHLQRPKLDHYDNVHFFVLHAMEEQGRRPVEVDMFVGPGFVVTFHWKPLQEMEEAWSKFLRKPQFEEQGPLYTAYLVMDELVDHYFPAVEAIEDQLLEFEGEELEFKVQGKLSDVFEIRNKLLKLRKTIVPMRDLLYRIVNTQRIDGMSHYLLFFTDVHDHLLKLSEMVDSNRDMTSDMRDHYMSLSSNRMNTIMKTLTVITTIFMPLTFIAGVYGMNFQNMPELAWHGGYFGVLSVMVLLGGGMFAWFKIKGWFD</sequence>
<dbReference type="InterPro" id="IPR004488">
    <property type="entry name" value="Mg/Co-transport_prot_CorA"/>
</dbReference>
<dbReference type="NCBIfam" id="TIGR00383">
    <property type="entry name" value="corA"/>
    <property type="match status" value="1"/>
</dbReference>
<gene>
    <name evidence="8 9" type="primary">corA</name>
    <name evidence="9" type="ORF">K0U00_13375</name>
</gene>
<dbReference type="RefSeq" id="WP_210043302.1">
    <property type="nucleotide sequence ID" value="NZ_JBHLVU010000023.1"/>
</dbReference>
<reference evidence="9 10" key="1">
    <citation type="submission" date="2021-07" db="EMBL/GenBank/DDBJ databases">
        <title>Paenibacillus radiodurans sp. nov., isolated from the southeastern edge of Tengger Desert.</title>
        <authorList>
            <person name="Zhang G."/>
        </authorList>
    </citation>
    <scope>NUCLEOTIDE SEQUENCE [LARGE SCALE GENOMIC DNA]</scope>
    <source>
        <strain evidence="9 10">CCM 7311</strain>
    </source>
</reference>
<comment type="caution">
    <text evidence="9">The sequence shown here is derived from an EMBL/GenBank/DDBJ whole genome shotgun (WGS) entry which is preliminary data.</text>
</comment>
<keyword evidence="7 8" id="KW-0472">Membrane</keyword>
<keyword evidence="4 8" id="KW-1003">Cell membrane</keyword>
<protein>
    <recommendedName>
        <fullName evidence="8">Magnesium transport protein CorA</fullName>
    </recommendedName>
</protein>
<dbReference type="Pfam" id="PF01544">
    <property type="entry name" value="CorA"/>
    <property type="match status" value="1"/>
</dbReference>
<comment type="function">
    <text evidence="8">Mediates influx of magnesium ions.</text>
</comment>
<dbReference type="SUPFAM" id="SSF143865">
    <property type="entry name" value="CorA soluble domain-like"/>
    <property type="match status" value="1"/>
</dbReference>
<evidence type="ECO:0000256" key="5">
    <source>
        <dbReference type="ARBA" id="ARBA00022692"/>
    </source>
</evidence>
<evidence type="ECO:0000256" key="2">
    <source>
        <dbReference type="ARBA" id="ARBA00009765"/>
    </source>
</evidence>
<dbReference type="SUPFAM" id="SSF144083">
    <property type="entry name" value="Magnesium transport protein CorA, transmembrane region"/>
    <property type="match status" value="1"/>
</dbReference>
<dbReference type="Gene3D" id="1.20.58.340">
    <property type="entry name" value="Magnesium transport protein CorA, transmembrane region"/>
    <property type="match status" value="2"/>
</dbReference>
<dbReference type="PANTHER" id="PTHR46494">
    <property type="entry name" value="CORA FAMILY METAL ION TRANSPORTER (EUROFUNG)"/>
    <property type="match status" value="1"/>
</dbReference>
<dbReference type="InterPro" id="IPR002523">
    <property type="entry name" value="MgTranspt_CorA/ZnTranspt_ZntB"/>
</dbReference>
<proteinExistence type="inferred from homology"/>
<name>A0ABS7C2S2_9BACL</name>
<keyword evidence="5 8" id="KW-0812">Transmembrane</keyword>
<comment type="subcellular location">
    <subcellularLocation>
        <location evidence="1">Cell membrane</location>
        <topology evidence="1">Multi-pass membrane protein</topology>
    </subcellularLocation>
    <subcellularLocation>
        <location evidence="8">Membrane</location>
        <topology evidence="8">Multi-pass membrane protein</topology>
    </subcellularLocation>
</comment>
<evidence type="ECO:0000256" key="7">
    <source>
        <dbReference type="ARBA" id="ARBA00023136"/>
    </source>
</evidence>
<feature type="transmembrane region" description="Helical" evidence="8">
    <location>
        <begin position="258"/>
        <end position="277"/>
    </location>
</feature>
<keyword evidence="8" id="KW-0406">Ion transport</keyword>
<keyword evidence="8" id="KW-0460">Magnesium</keyword>
<organism evidence="9 10">
    <name type="scientific">Paenibacillus sepulcri</name>
    <dbReference type="NCBI Taxonomy" id="359917"/>
    <lineage>
        <taxon>Bacteria</taxon>
        <taxon>Bacillati</taxon>
        <taxon>Bacillota</taxon>
        <taxon>Bacilli</taxon>
        <taxon>Bacillales</taxon>
        <taxon>Paenibacillaceae</taxon>
        <taxon>Paenibacillus</taxon>
    </lineage>
</organism>
<evidence type="ECO:0000256" key="1">
    <source>
        <dbReference type="ARBA" id="ARBA00004651"/>
    </source>
</evidence>
<keyword evidence="3 8" id="KW-0813">Transport</keyword>
<dbReference type="EMBL" id="JAHZIK010000290">
    <property type="protein sequence ID" value="MBW7455026.1"/>
    <property type="molecule type" value="Genomic_DNA"/>
</dbReference>
<evidence type="ECO:0000256" key="8">
    <source>
        <dbReference type="RuleBase" id="RU362010"/>
    </source>
</evidence>
<accession>A0ABS7C2S2</accession>
<evidence type="ECO:0000256" key="4">
    <source>
        <dbReference type="ARBA" id="ARBA00022475"/>
    </source>
</evidence>
<dbReference type="Proteomes" id="UP001519887">
    <property type="component" value="Unassembled WGS sequence"/>
</dbReference>
<comment type="similarity">
    <text evidence="2 8">Belongs to the CorA metal ion transporter (MIT) (TC 1.A.35) family.</text>
</comment>